<evidence type="ECO:0000313" key="8">
    <source>
        <dbReference type="Proteomes" id="UP000518752"/>
    </source>
</evidence>
<feature type="region of interest" description="Disordered" evidence="5">
    <location>
        <begin position="431"/>
        <end position="462"/>
    </location>
</feature>
<proteinExistence type="inferred from homology"/>
<evidence type="ECO:0000256" key="4">
    <source>
        <dbReference type="PROSITE-ProRule" id="PRU10141"/>
    </source>
</evidence>
<evidence type="ECO:0000259" key="6">
    <source>
        <dbReference type="PROSITE" id="PS50011"/>
    </source>
</evidence>
<reference evidence="7 8" key="1">
    <citation type="journal article" date="2020" name="ISME J.">
        <title>Uncovering the hidden diversity of litter-decomposition mechanisms in mushroom-forming fungi.</title>
        <authorList>
            <person name="Floudas D."/>
            <person name="Bentzer J."/>
            <person name="Ahren D."/>
            <person name="Johansson T."/>
            <person name="Persson P."/>
            <person name="Tunlid A."/>
        </authorList>
    </citation>
    <scope>NUCLEOTIDE SEQUENCE [LARGE SCALE GENOMIC DNA]</scope>
    <source>
        <strain evidence="7 8">CBS 406.79</strain>
    </source>
</reference>
<feature type="compositionally biased region" description="Polar residues" evidence="5">
    <location>
        <begin position="588"/>
        <end position="604"/>
    </location>
</feature>
<dbReference type="GO" id="GO:0043539">
    <property type="term" value="F:protein serine/threonine kinase activator activity"/>
    <property type="evidence" value="ECO:0007669"/>
    <property type="project" value="InterPro"/>
</dbReference>
<dbReference type="OrthoDB" id="248923at2759"/>
<gene>
    <name evidence="7" type="ORF">D9757_006224</name>
</gene>
<dbReference type="SMART" id="SM00220">
    <property type="entry name" value="S_TKc"/>
    <property type="match status" value="1"/>
</dbReference>
<feature type="compositionally biased region" description="Polar residues" evidence="5">
    <location>
        <begin position="437"/>
        <end position="462"/>
    </location>
</feature>
<dbReference type="InterPro" id="IPR047173">
    <property type="entry name" value="STRAD_A/B-like"/>
</dbReference>
<dbReference type="AlphaFoldDB" id="A0A8H5M8M4"/>
<dbReference type="Proteomes" id="UP000518752">
    <property type="component" value="Unassembled WGS sequence"/>
</dbReference>
<sequence>MTLNTPPSFSHLPIPSLNMASDSSVPRFIGAVEDHWSLYSDRFSDYILGPPIGFGASSIVYAATYHPPHGRPQACALKVLDLDTLPLRSWALLQRETTLMSLSKHPNVLRVRGSWMDGHKLYIALRLMNKGSAADVMRYGWPGGMEEEVIKSILEQALQGLNYLHVNGFIHRDVKAANLLIDDDGTVLLGDLGVAADLSESSTHTLSSLSSSNDGRTFLEHRAPPQIPEKSARGNPLSEQSPRFNFSPVGWHQNSSKGDNMTLPLTFGALPSLLWSSHKVVLRGPEKHLRKIQDDPPTLNRDGGTYKYSKAFAEMVESCLVKDPSRRPTAAQLLQTPFFRGTKKRSYLINSILSKRPNQINAHSLLIGITTEDLPPLTKRQERRIVPNSQIYRTVDSWDFTIHSLPVSPSLGSTTTRKSIDRNILHGLETELEPSKRPSSTFSRGSGKAHSNSTPSDSVHSTLTRTADELDVQVAEPIPEQKDEPPKAIATVAATGPITLTASERTIVPDPKPTPLADQRPRLSVSKPIPVPTPKRDPASHSTFGPSSLPDEAVLSTSHDSELSTSADSRSLPKEMSSRGLWRKIKGKTSSNIKRVTSRSLIGI</sequence>
<dbReference type="GO" id="GO:0004672">
    <property type="term" value="F:protein kinase activity"/>
    <property type="evidence" value="ECO:0007669"/>
    <property type="project" value="InterPro"/>
</dbReference>
<comment type="similarity">
    <text evidence="1">Belongs to the protein kinase superfamily. STE Ser/Thr protein kinase family. STE20 subfamily.</text>
</comment>
<evidence type="ECO:0000256" key="3">
    <source>
        <dbReference type="ARBA" id="ARBA00022840"/>
    </source>
</evidence>
<evidence type="ECO:0000256" key="1">
    <source>
        <dbReference type="ARBA" id="ARBA00008874"/>
    </source>
</evidence>
<dbReference type="InterPro" id="IPR008271">
    <property type="entry name" value="Ser/Thr_kinase_AS"/>
</dbReference>
<dbReference type="InterPro" id="IPR017441">
    <property type="entry name" value="Protein_kinase_ATP_BS"/>
</dbReference>
<feature type="compositionally biased region" description="Low complexity" evidence="5">
    <location>
        <begin position="203"/>
        <end position="212"/>
    </location>
</feature>
<comment type="caution">
    <text evidence="7">The sequence shown here is derived from an EMBL/GenBank/DDBJ whole genome shotgun (WGS) entry which is preliminary data.</text>
</comment>
<feature type="compositionally biased region" description="Polar residues" evidence="5">
    <location>
        <begin position="555"/>
        <end position="569"/>
    </location>
</feature>
<dbReference type="InterPro" id="IPR000719">
    <property type="entry name" value="Prot_kinase_dom"/>
</dbReference>
<dbReference type="InterPro" id="IPR011009">
    <property type="entry name" value="Kinase-like_dom_sf"/>
</dbReference>
<keyword evidence="8" id="KW-1185">Reference proteome</keyword>
<feature type="region of interest" description="Disordered" evidence="5">
    <location>
        <begin position="501"/>
        <end position="604"/>
    </location>
</feature>
<dbReference type="PROSITE" id="PS50011">
    <property type="entry name" value="PROTEIN_KINASE_DOM"/>
    <property type="match status" value="1"/>
</dbReference>
<organism evidence="7 8">
    <name type="scientific">Collybiopsis confluens</name>
    <dbReference type="NCBI Taxonomy" id="2823264"/>
    <lineage>
        <taxon>Eukaryota</taxon>
        <taxon>Fungi</taxon>
        <taxon>Dikarya</taxon>
        <taxon>Basidiomycota</taxon>
        <taxon>Agaricomycotina</taxon>
        <taxon>Agaricomycetes</taxon>
        <taxon>Agaricomycetidae</taxon>
        <taxon>Agaricales</taxon>
        <taxon>Marasmiineae</taxon>
        <taxon>Omphalotaceae</taxon>
        <taxon>Collybiopsis</taxon>
    </lineage>
</organism>
<dbReference type="Pfam" id="PF00069">
    <property type="entry name" value="Pkinase"/>
    <property type="match status" value="1"/>
</dbReference>
<dbReference type="PROSITE" id="PS00107">
    <property type="entry name" value="PROTEIN_KINASE_ATP"/>
    <property type="match status" value="1"/>
</dbReference>
<evidence type="ECO:0000256" key="5">
    <source>
        <dbReference type="SAM" id="MobiDB-lite"/>
    </source>
</evidence>
<evidence type="ECO:0000256" key="2">
    <source>
        <dbReference type="ARBA" id="ARBA00022741"/>
    </source>
</evidence>
<protein>
    <recommendedName>
        <fullName evidence="6">Protein kinase domain-containing protein</fullName>
    </recommendedName>
</protein>
<dbReference type="GO" id="GO:0005524">
    <property type="term" value="F:ATP binding"/>
    <property type="evidence" value="ECO:0007669"/>
    <property type="project" value="UniProtKB-UniRule"/>
</dbReference>
<feature type="domain" description="Protein kinase" evidence="6">
    <location>
        <begin position="46"/>
        <end position="339"/>
    </location>
</feature>
<dbReference type="PROSITE" id="PS00108">
    <property type="entry name" value="PROTEIN_KINASE_ST"/>
    <property type="match status" value="1"/>
</dbReference>
<dbReference type="PANTHER" id="PTHR48014">
    <property type="entry name" value="SERINE/THREONINE-PROTEIN KINASE FRAY2"/>
    <property type="match status" value="1"/>
</dbReference>
<dbReference type="Gene3D" id="1.10.510.10">
    <property type="entry name" value="Transferase(Phosphotransferase) domain 1"/>
    <property type="match status" value="2"/>
</dbReference>
<keyword evidence="2 4" id="KW-0547">Nucleotide-binding</keyword>
<feature type="region of interest" description="Disordered" evidence="5">
    <location>
        <begin position="203"/>
        <end position="248"/>
    </location>
</feature>
<accession>A0A8H5M8M4</accession>
<evidence type="ECO:0000313" key="7">
    <source>
        <dbReference type="EMBL" id="KAF5384681.1"/>
    </source>
</evidence>
<dbReference type="SUPFAM" id="SSF56112">
    <property type="entry name" value="Protein kinase-like (PK-like)"/>
    <property type="match status" value="1"/>
</dbReference>
<name>A0A8H5M8M4_9AGAR</name>
<feature type="binding site" evidence="4">
    <location>
        <position position="78"/>
    </location>
    <ligand>
        <name>ATP</name>
        <dbReference type="ChEBI" id="CHEBI:30616"/>
    </ligand>
</feature>
<keyword evidence="3 4" id="KW-0067">ATP-binding</keyword>
<dbReference type="EMBL" id="JAACJN010000041">
    <property type="protein sequence ID" value="KAF5384681.1"/>
    <property type="molecule type" value="Genomic_DNA"/>
</dbReference>
<dbReference type="PANTHER" id="PTHR48014:SF21">
    <property type="entry name" value="SERINE_THREONINE-PROTEIN KINASE FRAY2"/>
    <property type="match status" value="1"/>
</dbReference>